<evidence type="ECO:0000313" key="3">
    <source>
        <dbReference type="EMBL" id="RMA97950.1"/>
    </source>
</evidence>
<comment type="caution">
    <text evidence="3">The sequence shown here is derived from an EMBL/GenBank/DDBJ whole genome shotgun (WGS) entry which is preliminary data.</text>
</comment>
<dbReference type="GO" id="GO:0051607">
    <property type="term" value="P:defense response to virus"/>
    <property type="evidence" value="ECO:0007669"/>
    <property type="project" value="UniProtKB-KW"/>
</dbReference>
<dbReference type="Pfam" id="PF03787">
    <property type="entry name" value="RAMPs"/>
    <property type="match status" value="1"/>
</dbReference>
<evidence type="ECO:0000256" key="1">
    <source>
        <dbReference type="ARBA" id="ARBA00023118"/>
    </source>
</evidence>
<evidence type="ECO:0000313" key="4">
    <source>
        <dbReference type="Proteomes" id="UP000280842"/>
    </source>
</evidence>
<dbReference type="InterPro" id="IPR005537">
    <property type="entry name" value="RAMP_III_fam"/>
</dbReference>
<dbReference type="OrthoDB" id="12362at2"/>
<organism evidence="3 4">
    <name type="scientific">Hydrogenothermus marinus</name>
    <dbReference type="NCBI Taxonomy" id="133270"/>
    <lineage>
        <taxon>Bacteria</taxon>
        <taxon>Pseudomonadati</taxon>
        <taxon>Aquificota</taxon>
        <taxon>Aquificia</taxon>
        <taxon>Aquificales</taxon>
        <taxon>Hydrogenothermaceae</taxon>
        <taxon>Hydrogenothermus</taxon>
    </lineage>
</organism>
<sequence length="276" mass="32102">MSKEDNKVWYKVKFKQIQPIHIGYNKYGVINETRLFIPGQTMWGALTNAYFKNTGNYNEELFENITCFYPMIENEVLYPKFKDGEFFLGDLSEKEFRKEFVTTYISTAINPQTLSAKDESLHEIDVILPKNIYWVGYIGLDISNFEDILKNLKNVFIGGDTRYGLGLIELEKEDINQAPASEEMHYKFVKKGKIQIQEKNSDEGKIQEEILDEVKNLIDNKNLTNFVKFNDLKDVDEIEGKLELLAEFDFKQNIPKIKEESGLYISVGSTIKFKFS</sequence>
<dbReference type="AlphaFoldDB" id="A0A3M0BKR0"/>
<feature type="domain" description="CRISPR type III-associated protein" evidence="2">
    <location>
        <begin position="15"/>
        <end position="169"/>
    </location>
</feature>
<keyword evidence="1" id="KW-0051">Antiviral defense</keyword>
<dbReference type="Proteomes" id="UP000280842">
    <property type="component" value="Unassembled WGS sequence"/>
</dbReference>
<reference evidence="3 4" key="1">
    <citation type="submission" date="2018-10" db="EMBL/GenBank/DDBJ databases">
        <title>Genomic Encyclopedia of Archaeal and Bacterial Type Strains, Phase II (KMG-II): from individual species to whole genera.</title>
        <authorList>
            <person name="Goeker M."/>
        </authorList>
    </citation>
    <scope>NUCLEOTIDE SEQUENCE [LARGE SCALE GENOMIC DNA]</scope>
    <source>
        <strain evidence="3 4">VM1</strain>
    </source>
</reference>
<name>A0A3M0BKR0_9AQUI</name>
<gene>
    <name evidence="3" type="ORF">CLV39_0588</name>
</gene>
<dbReference type="CDD" id="cd09726">
    <property type="entry name" value="RAMP_I_III"/>
    <property type="match status" value="1"/>
</dbReference>
<keyword evidence="4" id="KW-1185">Reference proteome</keyword>
<dbReference type="EMBL" id="REFO01000010">
    <property type="protein sequence ID" value="RMA97950.1"/>
    <property type="molecule type" value="Genomic_DNA"/>
</dbReference>
<evidence type="ECO:0000259" key="2">
    <source>
        <dbReference type="Pfam" id="PF03787"/>
    </source>
</evidence>
<accession>A0A3M0BKR0</accession>
<protein>
    <recommendedName>
        <fullName evidence="2">CRISPR type III-associated protein domain-containing protein</fullName>
    </recommendedName>
</protein>
<proteinExistence type="predicted"/>
<dbReference type="RefSeq" id="WP_121922710.1">
    <property type="nucleotide sequence ID" value="NZ_REFO01000010.1"/>
</dbReference>